<dbReference type="EMBL" id="LXQA010550165">
    <property type="protein sequence ID" value="MCI58683.1"/>
    <property type="molecule type" value="Genomic_DNA"/>
</dbReference>
<accession>A0A392TC06</accession>
<name>A0A392TC06_9FABA</name>
<keyword evidence="3" id="KW-1185">Reference proteome</keyword>
<feature type="non-terminal residue" evidence="2">
    <location>
        <position position="46"/>
    </location>
</feature>
<comment type="caution">
    <text evidence="2">The sequence shown here is derived from an EMBL/GenBank/DDBJ whole genome shotgun (WGS) entry which is preliminary data.</text>
</comment>
<sequence>MDVRGLLDSIQQIGEIDGRNAEGSKGSKGYEGFVQEIEASPSEQEE</sequence>
<dbReference type="Proteomes" id="UP000265520">
    <property type="component" value="Unassembled WGS sequence"/>
</dbReference>
<dbReference type="AlphaFoldDB" id="A0A392TC06"/>
<evidence type="ECO:0000256" key="1">
    <source>
        <dbReference type="SAM" id="MobiDB-lite"/>
    </source>
</evidence>
<organism evidence="2 3">
    <name type="scientific">Trifolium medium</name>
    <dbReference type="NCBI Taxonomy" id="97028"/>
    <lineage>
        <taxon>Eukaryota</taxon>
        <taxon>Viridiplantae</taxon>
        <taxon>Streptophyta</taxon>
        <taxon>Embryophyta</taxon>
        <taxon>Tracheophyta</taxon>
        <taxon>Spermatophyta</taxon>
        <taxon>Magnoliopsida</taxon>
        <taxon>eudicotyledons</taxon>
        <taxon>Gunneridae</taxon>
        <taxon>Pentapetalae</taxon>
        <taxon>rosids</taxon>
        <taxon>fabids</taxon>
        <taxon>Fabales</taxon>
        <taxon>Fabaceae</taxon>
        <taxon>Papilionoideae</taxon>
        <taxon>50 kb inversion clade</taxon>
        <taxon>NPAAA clade</taxon>
        <taxon>Hologalegina</taxon>
        <taxon>IRL clade</taxon>
        <taxon>Trifolieae</taxon>
        <taxon>Trifolium</taxon>
    </lineage>
</organism>
<protein>
    <submittedName>
        <fullName evidence="2">Uncharacterized protein</fullName>
    </submittedName>
</protein>
<proteinExistence type="predicted"/>
<evidence type="ECO:0000313" key="3">
    <source>
        <dbReference type="Proteomes" id="UP000265520"/>
    </source>
</evidence>
<evidence type="ECO:0000313" key="2">
    <source>
        <dbReference type="EMBL" id="MCI58683.1"/>
    </source>
</evidence>
<feature type="region of interest" description="Disordered" evidence="1">
    <location>
        <begin position="1"/>
        <end position="46"/>
    </location>
</feature>
<reference evidence="2 3" key="1">
    <citation type="journal article" date="2018" name="Front. Plant Sci.">
        <title>Red Clover (Trifolium pratense) and Zigzag Clover (T. medium) - A Picture of Genomic Similarities and Differences.</title>
        <authorList>
            <person name="Dluhosova J."/>
            <person name="Istvanek J."/>
            <person name="Nedelnik J."/>
            <person name="Repkova J."/>
        </authorList>
    </citation>
    <scope>NUCLEOTIDE SEQUENCE [LARGE SCALE GENOMIC DNA]</scope>
    <source>
        <strain evidence="3">cv. 10/8</strain>
        <tissue evidence="2">Leaf</tissue>
    </source>
</reference>